<dbReference type="Proteomes" id="UP000199459">
    <property type="component" value="Unassembled WGS sequence"/>
</dbReference>
<name>A0A1H8D4G0_9PROT</name>
<sequence length="95" mass="10820">MKANDRVNLRIDLVKFKRFGMNGMFCMATYRQVRIFVKIMLLLLCLAMSAITLNLSKIPAWKDATFLLIILTSLVTAMLLRSVINRLDVTQKIGA</sequence>
<organism evidence="2 3">
    <name type="scientific">Nitrosomonas marina</name>
    <dbReference type="NCBI Taxonomy" id="917"/>
    <lineage>
        <taxon>Bacteria</taxon>
        <taxon>Pseudomonadati</taxon>
        <taxon>Pseudomonadota</taxon>
        <taxon>Betaproteobacteria</taxon>
        <taxon>Nitrosomonadales</taxon>
        <taxon>Nitrosomonadaceae</taxon>
        <taxon>Nitrosomonas</taxon>
    </lineage>
</organism>
<accession>A0A1H8D4G0</accession>
<feature type="transmembrane region" description="Helical" evidence="1">
    <location>
        <begin position="35"/>
        <end position="53"/>
    </location>
</feature>
<dbReference type="AlphaFoldDB" id="A0A1H8D4G0"/>
<dbReference type="EMBL" id="FOCP01000006">
    <property type="protein sequence ID" value="SEN02089.1"/>
    <property type="molecule type" value="Genomic_DNA"/>
</dbReference>
<keyword evidence="1" id="KW-1133">Transmembrane helix</keyword>
<evidence type="ECO:0000313" key="3">
    <source>
        <dbReference type="Proteomes" id="UP000199459"/>
    </source>
</evidence>
<dbReference type="RefSeq" id="WP_090629262.1">
    <property type="nucleotide sequence ID" value="NZ_FOCP01000006.1"/>
</dbReference>
<protein>
    <submittedName>
        <fullName evidence="2">Uncharacterized protein</fullName>
    </submittedName>
</protein>
<keyword evidence="1" id="KW-0812">Transmembrane</keyword>
<evidence type="ECO:0000313" key="2">
    <source>
        <dbReference type="EMBL" id="SEN02089.1"/>
    </source>
</evidence>
<keyword evidence="1" id="KW-0472">Membrane</keyword>
<proteinExistence type="predicted"/>
<feature type="transmembrane region" description="Helical" evidence="1">
    <location>
        <begin position="65"/>
        <end position="84"/>
    </location>
</feature>
<gene>
    <name evidence="2" type="ORF">SAMN05216325_10639</name>
</gene>
<evidence type="ECO:0000256" key="1">
    <source>
        <dbReference type="SAM" id="Phobius"/>
    </source>
</evidence>
<reference evidence="2 3" key="1">
    <citation type="submission" date="2016-10" db="EMBL/GenBank/DDBJ databases">
        <authorList>
            <person name="de Groot N.N."/>
        </authorList>
    </citation>
    <scope>NUCLEOTIDE SEQUENCE [LARGE SCALE GENOMIC DNA]</scope>
    <source>
        <strain evidence="2 3">Nm22</strain>
    </source>
</reference>